<evidence type="ECO:0000313" key="2">
    <source>
        <dbReference type="Proteomes" id="UP000821845"/>
    </source>
</evidence>
<reference evidence="1" key="1">
    <citation type="submission" date="2020-05" db="EMBL/GenBank/DDBJ databases">
        <title>Large-scale comparative analyses of tick genomes elucidate their genetic diversity and vector capacities.</title>
        <authorList>
            <person name="Jia N."/>
            <person name="Wang J."/>
            <person name="Shi W."/>
            <person name="Du L."/>
            <person name="Sun Y."/>
            <person name="Zhan W."/>
            <person name="Jiang J."/>
            <person name="Wang Q."/>
            <person name="Zhang B."/>
            <person name="Ji P."/>
            <person name="Sakyi L.B."/>
            <person name="Cui X."/>
            <person name="Yuan T."/>
            <person name="Jiang B."/>
            <person name="Yang W."/>
            <person name="Lam T.T.-Y."/>
            <person name="Chang Q."/>
            <person name="Ding S."/>
            <person name="Wang X."/>
            <person name="Zhu J."/>
            <person name="Ruan X."/>
            <person name="Zhao L."/>
            <person name="Wei J."/>
            <person name="Que T."/>
            <person name="Du C."/>
            <person name="Cheng J."/>
            <person name="Dai P."/>
            <person name="Han X."/>
            <person name="Huang E."/>
            <person name="Gao Y."/>
            <person name="Liu J."/>
            <person name="Shao H."/>
            <person name="Ye R."/>
            <person name="Li L."/>
            <person name="Wei W."/>
            <person name="Wang X."/>
            <person name="Wang C."/>
            <person name="Yang T."/>
            <person name="Huo Q."/>
            <person name="Li W."/>
            <person name="Guo W."/>
            <person name="Chen H."/>
            <person name="Zhou L."/>
            <person name="Ni X."/>
            <person name="Tian J."/>
            <person name="Zhou Y."/>
            <person name="Sheng Y."/>
            <person name="Liu T."/>
            <person name="Pan Y."/>
            <person name="Xia L."/>
            <person name="Li J."/>
            <person name="Zhao F."/>
            <person name="Cao W."/>
        </authorList>
    </citation>
    <scope>NUCLEOTIDE SEQUENCE</scope>
    <source>
        <strain evidence="1">Hyas-2018</strain>
    </source>
</reference>
<dbReference type="Proteomes" id="UP000821845">
    <property type="component" value="Chromosome 11"/>
</dbReference>
<proteinExistence type="predicted"/>
<sequence length="260" mass="29501">MELAATAGLAVINDPLSAPTYETAYAASWIDVTLVQEDVTFSEHKYVTVRIGGREGAPRKRLTRYAQAELLRALSRESWFARLVGSRLGTPQALDSVVSAFYRLLGRYLDRYRRPVRPGRAGNSWWSPELAEERRRVNGMRRRFQRARDDSMRTARDSYERECHSACSRSNVFSKAFREAFGRTRPPRLLPPLERPDGTFTSTHLESAALLPRSQIAVDNAEGDLPEHAAVRNLVEEPYAPGSEDVHFTEARGRRRAPTR</sequence>
<evidence type="ECO:0000313" key="1">
    <source>
        <dbReference type="EMBL" id="KAH6941181.1"/>
    </source>
</evidence>
<keyword evidence="2" id="KW-1185">Reference proteome</keyword>
<gene>
    <name evidence="1" type="ORF">HPB50_014600</name>
</gene>
<organism evidence="1 2">
    <name type="scientific">Hyalomma asiaticum</name>
    <name type="common">Tick</name>
    <dbReference type="NCBI Taxonomy" id="266040"/>
    <lineage>
        <taxon>Eukaryota</taxon>
        <taxon>Metazoa</taxon>
        <taxon>Ecdysozoa</taxon>
        <taxon>Arthropoda</taxon>
        <taxon>Chelicerata</taxon>
        <taxon>Arachnida</taxon>
        <taxon>Acari</taxon>
        <taxon>Parasitiformes</taxon>
        <taxon>Ixodida</taxon>
        <taxon>Ixodoidea</taxon>
        <taxon>Ixodidae</taxon>
        <taxon>Hyalomminae</taxon>
        <taxon>Hyalomma</taxon>
    </lineage>
</organism>
<accession>A0ACB7T4X8</accession>
<dbReference type="EMBL" id="CM023491">
    <property type="protein sequence ID" value="KAH6941181.1"/>
    <property type="molecule type" value="Genomic_DNA"/>
</dbReference>
<comment type="caution">
    <text evidence="1">The sequence shown here is derived from an EMBL/GenBank/DDBJ whole genome shotgun (WGS) entry which is preliminary data.</text>
</comment>
<name>A0ACB7T4X8_HYAAI</name>
<protein>
    <submittedName>
        <fullName evidence="1">Uncharacterized protein</fullName>
    </submittedName>
</protein>